<proteinExistence type="predicted"/>
<sequence>MEIDVKEKEQLEKLYADLGMDLNMAVRLFFEESLSKNSIPLNINLKQVLNNQARNEALSPNLKSFRSADELMNELEH</sequence>
<dbReference type="Gene3D" id="1.10.1220.10">
    <property type="entry name" value="Met repressor-like"/>
    <property type="match status" value="1"/>
</dbReference>
<evidence type="ECO:0000313" key="2">
    <source>
        <dbReference type="Proteomes" id="UP000051249"/>
    </source>
</evidence>
<organism evidence="1 2">
    <name type="scientific">Pediococcus argentinicus</name>
    <dbReference type="NCBI Taxonomy" id="480391"/>
    <lineage>
        <taxon>Bacteria</taxon>
        <taxon>Bacillati</taxon>
        <taxon>Bacillota</taxon>
        <taxon>Bacilli</taxon>
        <taxon>Lactobacillales</taxon>
        <taxon>Lactobacillaceae</taxon>
        <taxon>Pediococcus</taxon>
    </lineage>
</organism>
<gene>
    <name evidence="1" type="ORF">IV88_GL000616</name>
</gene>
<dbReference type="Proteomes" id="UP000051249">
    <property type="component" value="Unassembled WGS sequence"/>
</dbReference>
<dbReference type="EMBL" id="JQCQ01000002">
    <property type="protein sequence ID" value="KRO26156.1"/>
    <property type="molecule type" value="Genomic_DNA"/>
</dbReference>
<dbReference type="AlphaFoldDB" id="A0A0R2NLD4"/>
<reference evidence="1 2" key="1">
    <citation type="journal article" date="2015" name="Genome Announc.">
        <title>Expanding the biotechnology potential of lactobacilli through comparative genomics of 213 strains and associated genera.</title>
        <authorList>
            <person name="Sun Z."/>
            <person name="Harris H.M."/>
            <person name="McCann A."/>
            <person name="Guo C."/>
            <person name="Argimon S."/>
            <person name="Zhang W."/>
            <person name="Yang X."/>
            <person name="Jeffery I.B."/>
            <person name="Cooney J.C."/>
            <person name="Kagawa T.F."/>
            <person name="Liu W."/>
            <person name="Song Y."/>
            <person name="Salvetti E."/>
            <person name="Wrobel A."/>
            <person name="Rasinkangas P."/>
            <person name="Parkhill J."/>
            <person name="Rea M.C."/>
            <person name="O'Sullivan O."/>
            <person name="Ritari J."/>
            <person name="Douillard F.P."/>
            <person name="Paul Ross R."/>
            <person name="Yang R."/>
            <person name="Briner A.E."/>
            <person name="Felis G.E."/>
            <person name="de Vos W.M."/>
            <person name="Barrangou R."/>
            <person name="Klaenhammer T.R."/>
            <person name="Caufield P.W."/>
            <person name="Cui Y."/>
            <person name="Zhang H."/>
            <person name="O'Toole P.W."/>
        </authorList>
    </citation>
    <scope>NUCLEOTIDE SEQUENCE [LARGE SCALE GENOMIC DNA]</scope>
    <source>
        <strain evidence="1 2">DSM 23026</strain>
    </source>
</reference>
<comment type="caution">
    <text evidence="1">The sequence shown here is derived from an EMBL/GenBank/DDBJ whole genome shotgun (WGS) entry which is preliminary data.</text>
</comment>
<accession>A0A0R2NLD4</accession>
<dbReference type="GO" id="GO:0006355">
    <property type="term" value="P:regulation of DNA-templated transcription"/>
    <property type="evidence" value="ECO:0007669"/>
    <property type="project" value="InterPro"/>
</dbReference>
<protein>
    <recommendedName>
        <fullName evidence="3">DNA-damage-inducible protein J</fullName>
    </recommendedName>
</protein>
<evidence type="ECO:0000313" key="1">
    <source>
        <dbReference type="EMBL" id="KRO26156.1"/>
    </source>
</evidence>
<keyword evidence="2" id="KW-1185">Reference proteome</keyword>
<name>A0A0R2NLD4_9LACO</name>
<dbReference type="PATRIC" id="fig|480391.4.peg.624"/>
<evidence type="ECO:0008006" key="3">
    <source>
        <dbReference type="Google" id="ProtNLM"/>
    </source>
</evidence>
<dbReference type="InterPro" id="IPR013321">
    <property type="entry name" value="Arc_rbn_hlx_hlx"/>
</dbReference>